<comment type="cofactor">
    <cofactor evidence="1">
        <name>FAD</name>
        <dbReference type="ChEBI" id="CHEBI:57692"/>
    </cofactor>
</comment>
<evidence type="ECO:0000259" key="10">
    <source>
        <dbReference type="Pfam" id="PF21895"/>
    </source>
</evidence>
<dbReference type="PANTHER" id="PTHR45754">
    <property type="entry name" value="METHYLENETETRAHYDROFOLATE REDUCTASE"/>
    <property type="match status" value="1"/>
</dbReference>
<dbReference type="FunCoup" id="G4TRD0">
    <property type="interactions" value="284"/>
</dbReference>
<feature type="domain" description="MTHFR SAM-binding regulatory" evidence="10">
    <location>
        <begin position="360"/>
        <end position="607"/>
    </location>
</feature>
<dbReference type="FunFam" id="3.20.20.220:FF:000002">
    <property type="entry name" value="Methylenetetrahydrofolate reductase"/>
    <property type="match status" value="1"/>
</dbReference>
<keyword evidence="7" id="KW-0560">Oxidoreductase</keyword>
<evidence type="ECO:0000256" key="7">
    <source>
        <dbReference type="ARBA" id="ARBA00023002"/>
    </source>
</evidence>
<dbReference type="CDD" id="cd00537">
    <property type="entry name" value="MTHFR"/>
    <property type="match status" value="1"/>
</dbReference>
<protein>
    <submittedName>
        <fullName evidence="11">Related to MET12-methylenetetrahydrofolate reductase</fullName>
    </submittedName>
</protein>
<dbReference type="InterPro" id="IPR003171">
    <property type="entry name" value="Mehydrof_redctse-like"/>
</dbReference>
<evidence type="ECO:0000256" key="1">
    <source>
        <dbReference type="ARBA" id="ARBA00001974"/>
    </source>
</evidence>
<organism evidence="11 12">
    <name type="scientific">Serendipita indica (strain DSM 11827)</name>
    <name type="common">Root endophyte fungus</name>
    <name type="synonym">Piriformospora indica</name>
    <dbReference type="NCBI Taxonomy" id="1109443"/>
    <lineage>
        <taxon>Eukaryota</taxon>
        <taxon>Fungi</taxon>
        <taxon>Dikarya</taxon>
        <taxon>Basidiomycota</taxon>
        <taxon>Agaricomycotina</taxon>
        <taxon>Agaricomycetes</taxon>
        <taxon>Sebacinales</taxon>
        <taxon>Serendipitaceae</taxon>
        <taxon>Serendipita</taxon>
    </lineage>
</organism>
<evidence type="ECO:0000256" key="2">
    <source>
        <dbReference type="ARBA" id="ARBA00004777"/>
    </source>
</evidence>
<dbReference type="OrthoDB" id="16284at2759"/>
<evidence type="ECO:0000313" key="11">
    <source>
        <dbReference type="EMBL" id="CCA73873.1"/>
    </source>
</evidence>
<reference evidence="11 12" key="1">
    <citation type="journal article" date="2011" name="PLoS Pathog.">
        <title>Endophytic Life Strategies Decoded by Genome and Transcriptome Analyses of the Mutualistic Root Symbiont Piriformospora indica.</title>
        <authorList>
            <person name="Zuccaro A."/>
            <person name="Lahrmann U."/>
            <person name="Guldener U."/>
            <person name="Langen G."/>
            <person name="Pfiffi S."/>
            <person name="Biedenkopf D."/>
            <person name="Wong P."/>
            <person name="Samans B."/>
            <person name="Grimm C."/>
            <person name="Basiewicz M."/>
            <person name="Murat C."/>
            <person name="Martin F."/>
            <person name="Kogel K.H."/>
        </authorList>
    </citation>
    <scope>NUCLEOTIDE SEQUENCE [LARGE SCALE GENOMIC DNA]</scope>
    <source>
        <strain evidence="11 12">DSM 11827</strain>
    </source>
</reference>
<dbReference type="GO" id="GO:0005829">
    <property type="term" value="C:cytosol"/>
    <property type="evidence" value="ECO:0007669"/>
    <property type="project" value="TreeGrafter"/>
</dbReference>
<proteinExistence type="inferred from homology"/>
<dbReference type="SUPFAM" id="SSF51730">
    <property type="entry name" value="FAD-linked oxidoreductase"/>
    <property type="match status" value="1"/>
</dbReference>
<comment type="similarity">
    <text evidence="3">Belongs to the methylenetetrahydrofolate reductase family.</text>
</comment>
<keyword evidence="6" id="KW-0521">NADP</keyword>
<comment type="caution">
    <text evidence="11">The sequence shown here is derived from an EMBL/GenBank/DDBJ whole genome shotgun (WGS) entry which is preliminary data.</text>
</comment>
<dbReference type="Pfam" id="PF02219">
    <property type="entry name" value="MTHFR"/>
    <property type="match status" value="1"/>
</dbReference>
<keyword evidence="12" id="KW-1185">Reference proteome</keyword>
<dbReference type="OMA" id="GLMPINS"/>
<dbReference type="UniPathway" id="UPA00193"/>
<keyword evidence="4" id="KW-0285">Flavoprotein</keyword>
<evidence type="ECO:0000313" key="12">
    <source>
        <dbReference type="Proteomes" id="UP000007148"/>
    </source>
</evidence>
<dbReference type="GO" id="GO:0009086">
    <property type="term" value="P:methionine biosynthetic process"/>
    <property type="evidence" value="ECO:0007669"/>
    <property type="project" value="TreeGrafter"/>
</dbReference>
<evidence type="ECO:0000256" key="5">
    <source>
        <dbReference type="ARBA" id="ARBA00022827"/>
    </source>
</evidence>
<dbReference type="NCBIfam" id="TIGR00677">
    <property type="entry name" value="fadh2_euk"/>
    <property type="match status" value="1"/>
</dbReference>
<gene>
    <name evidence="11" type="ORF">PIIN_07826</name>
</gene>
<dbReference type="EMBL" id="CAFZ01000259">
    <property type="protein sequence ID" value="CCA73873.1"/>
    <property type="molecule type" value="Genomic_DNA"/>
</dbReference>
<evidence type="ECO:0000256" key="9">
    <source>
        <dbReference type="SAM" id="MobiDB-lite"/>
    </source>
</evidence>
<dbReference type="HOGENOM" id="CLU_025841_2_1_1"/>
<evidence type="ECO:0000256" key="8">
    <source>
        <dbReference type="RuleBase" id="RU004254"/>
    </source>
</evidence>
<dbReference type="AlphaFoldDB" id="G4TRD0"/>
<feature type="region of interest" description="Disordered" evidence="9">
    <location>
        <begin position="339"/>
        <end position="361"/>
    </location>
</feature>
<dbReference type="InterPro" id="IPR029041">
    <property type="entry name" value="FAD-linked_oxidoreductase-like"/>
</dbReference>
<evidence type="ECO:0000256" key="6">
    <source>
        <dbReference type="ARBA" id="ARBA00022857"/>
    </source>
</evidence>
<dbReference type="PANTHER" id="PTHR45754:SF1">
    <property type="entry name" value="METHYLENETETRAHYDROFOLATE REDUCTASE 1"/>
    <property type="match status" value="1"/>
</dbReference>
<dbReference type="eggNOG" id="KOG0564">
    <property type="taxonomic scope" value="Eukaryota"/>
</dbReference>
<keyword evidence="5" id="KW-0274">FAD</keyword>
<evidence type="ECO:0000256" key="4">
    <source>
        <dbReference type="ARBA" id="ARBA00022630"/>
    </source>
</evidence>
<dbReference type="GO" id="GO:0035999">
    <property type="term" value="P:tetrahydrofolate interconversion"/>
    <property type="evidence" value="ECO:0007669"/>
    <property type="project" value="UniProtKB-UniPathway"/>
</dbReference>
<evidence type="ECO:0000256" key="3">
    <source>
        <dbReference type="ARBA" id="ARBA00006743"/>
    </source>
</evidence>
<sequence>MRLSEKIDNLDSFTPFYTFEFFPPRTEQGFENLVSRIGRLSTLNPLAVSITWGAGGSTKDWSLKLADICRNDHSVDTIMHLTCTNMQPGMVEDALRTAMEKGIRNILALRGDPPRGADSWIPSDPRFTSATDLVKFIKTTPEFRDYFCIGVAGYPDGHAETTASEEEQIQYLKKKVDAGADFIITQLFYDPESFLTWQENVRKAGIKIPVIPGIMPIQTYASFMRLIKLCGTKVPDSLMAQITPIRNDDQLVKDLGVEVAVSMIRKLQQSGVQGFHFCTFNLEKSVQRVLEQLGWVGRHVEQHNMVISESPSRNNQPGSLPPELVITASDIAASTSYSLKQAHPGNGPNNSAGKGELNAAGTWDEFPNGRFGDFKSPAFGVKDLWDHGITALPRNAVELWGRPTHTADITTVFLRYLRGEVPSTPWSDSPLSPESKSLVPLLTKLNERGWWTVGSQPAVDAVPSEDEVHGWGPRGGYVFQKAFVEFFCTRDDVAALEARAKEKGKGWVTFFAANMMDDYATNMTDEGSNAVTWGVFPGKEINSPTIIERDSFLAWKDEAFGYWTEWGLFYPPDSAERKLLDSVRDERWLISLVHHNFKDPDGLWNFLLD</sequence>
<dbReference type="InterPro" id="IPR053806">
    <property type="entry name" value="MTHFR_C"/>
</dbReference>
<dbReference type="InParanoid" id="G4TRD0"/>
<dbReference type="Proteomes" id="UP000007148">
    <property type="component" value="Unassembled WGS sequence"/>
</dbReference>
<dbReference type="Gene3D" id="3.20.20.220">
    <property type="match status" value="1"/>
</dbReference>
<name>G4TRD0_SERID</name>
<dbReference type="GO" id="GO:0004489">
    <property type="term" value="F:methylenetetrahydrofolate reductase [NAD(P)H] activity"/>
    <property type="evidence" value="ECO:0007669"/>
    <property type="project" value="InterPro"/>
</dbReference>
<dbReference type="InterPro" id="IPR004621">
    <property type="entry name" value="Fadh2_euk"/>
</dbReference>
<accession>G4TRD0</accession>
<comment type="pathway">
    <text evidence="2 8">One-carbon metabolism; tetrahydrofolate interconversion.</text>
</comment>
<dbReference type="Pfam" id="PF21895">
    <property type="entry name" value="MTHFR_C"/>
    <property type="match status" value="1"/>
</dbReference>
<dbReference type="GO" id="GO:0071949">
    <property type="term" value="F:FAD binding"/>
    <property type="evidence" value="ECO:0007669"/>
    <property type="project" value="TreeGrafter"/>
</dbReference>
<dbReference type="STRING" id="1109443.G4TRD0"/>